<reference evidence="1" key="2">
    <citation type="submission" date="2025-09" db="UniProtKB">
        <authorList>
            <consortium name="EnsemblPlants"/>
        </authorList>
    </citation>
    <scope>IDENTIFICATION</scope>
</reference>
<evidence type="ECO:0000313" key="2">
    <source>
        <dbReference type="Proteomes" id="UP001732700"/>
    </source>
</evidence>
<keyword evidence="2" id="KW-1185">Reference proteome</keyword>
<dbReference type="EnsemblPlants" id="AVESA.00010b.r2.5CG0893520.1">
    <property type="protein sequence ID" value="AVESA.00010b.r2.5CG0893520.1.CDS"/>
    <property type="gene ID" value="AVESA.00010b.r2.5CG0893520"/>
</dbReference>
<accession>A0ACD5Y625</accession>
<proteinExistence type="predicted"/>
<protein>
    <submittedName>
        <fullName evidence="1">Uncharacterized protein</fullName>
    </submittedName>
</protein>
<reference evidence="1" key="1">
    <citation type="submission" date="2021-05" db="EMBL/GenBank/DDBJ databases">
        <authorList>
            <person name="Scholz U."/>
            <person name="Mascher M."/>
            <person name="Fiebig A."/>
        </authorList>
    </citation>
    <scope>NUCLEOTIDE SEQUENCE [LARGE SCALE GENOMIC DNA]</scope>
</reference>
<name>A0ACD5Y625_AVESA</name>
<sequence>MASPAIARSSLQGRLVNSISGAGEFSLTLMVRHVSNPTMEGIKVLSNIVLLDKTGSPASAETRTTGCLFGDTQSYHLRLPEDVKANCLVDDYFRVMCSVEVIGDGATEEEEELPDLRHDLAMMRDKQELTDVSFDVDGESFCAHRLVLAALSPVFRAELYGSMAESKMASITIQDMGASTFRSMLHYMYHGSLTNAGKTGVPSTMAEYQRLLVAADRYGVDRLKKICEDKLCGNGITVDNAVSMLELAEGHVCPKLKASCLDFLSDGENFKMVATTDTYFNLIQSVPSILVEIRNRFSMAHENPTSTEHGAHKKSRMC</sequence>
<dbReference type="Proteomes" id="UP001732700">
    <property type="component" value="Chromosome 5C"/>
</dbReference>
<evidence type="ECO:0000313" key="1">
    <source>
        <dbReference type="EnsemblPlants" id="AVESA.00010b.r2.5CG0893520.1.CDS"/>
    </source>
</evidence>
<organism evidence="1 2">
    <name type="scientific">Avena sativa</name>
    <name type="common">Oat</name>
    <dbReference type="NCBI Taxonomy" id="4498"/>
    <lineage>
        <taxon>Eukaryota</taxon>
        <taxon>Viridiplantae</taxon>
        <taxon>Streptophyta</taxon>
        <taxon>Embryophyta</taxon>
        <taxon>Tracheophyta</taxon>
        <taxon>Spermatophyta</taxon>
        <taxon>Magnoliopsida</taxon>
        <taxon>Liliopsida</taxon>
        <taxon>Poales</taxon>
        <taxon>Poaceae</taxon>
        <taxon>BOP clade</taxon>
        <taxon>Pooideae</taxon>
        <taxon>Poodae</taxon>
        <taxon>Poeae</taxon>
        <taxon>Poeae Chloroplast Group 1 (Aveneae type)</taxon>
        <taxon>Aveninae</taxon>
        <taxon>Avena</taxon>
    </lineage>
</organism>